<name>A0A072UNA6_MEDTR</name>
<reference evidence="4" key="3">
    <citation type="submission" date="2015-04" db="UniProtKB">
        <authorList>
            <consortium name="EnsemblPlants"/>
        </authorList>
    </citation>
    <scope>IDENTIFICATION</scope>
    <source>
        <strain evidence="4">cv. Jemalong A17</strain>
    </source>
</reference>
<feature type="chain" id="PRO_5014499837" evidence="1">
    <location>
        <begin position="22"/>
        <end position="177"/>
    </location>
</feature>
<dbReference type="SUPFAM" id="SSF75304">
    <property type="entry name" value="Amidase signature (AS) enzymes"/>
    <property type="match status" value="1"/>
</dbReference>
<reference evidence="3 5" key="2">
    <citation type="journal article" date="2014" name="BMC Genomics">
        <title>An improved genome release (version Mt4.0) for the model legume Medicago truncatula.</title>
        <authorList>
            <person name="Tang H."/>
            <person name="Krishnakumar V."/>
            <person name="Bidwell S."/>
            <person name="Rosen B."/>
            <person name="Chan A."/>
            <person name="Zhou S."/>
            <person name="Gentzbittel L."/>
            <person name="Childs K.L."/>
            <person name="Yandell M."/>
            <person name="Gundlach H."/>
            <person name="Mayer K.F."/>
            <person name="Schwartz D.C."/>
            <person name="Town C.D."/>
        </authorList>
    </citation>
    <scope>GENOME REANNOTATION</scope>
    <source>
        <strain evidence="3">A17</strain>
        <strain evidence="4 5">cv. Jemalong A17</strain>
    </source>
</reference>
<dbReference type="EMBL" id="CM001220">
    <property type="protein sequence ID" value="KEH30528.1"/>
    <property type="molecule type" value="Genomic_DNA"/>
</dbReference>
<evidence type="ECO:0000313" key="3">
    <source>
        <dbReference type="EMBL" id="KEH30528.1"/>
    </source>
</evidence>
<dbReference type="Gene3D" id="3.90.1300.10">
    <property type="entry name" value="Amidase signature (AS) domain"/>
    <property type="match status" value="1"/>
</dbReference>
<evidence type="ECO:0000313" key="5">
    <source>
        <dbReference type="Proteomes" id="UP000002051"/>
    </source>
</evidence>
<keyword evidence="1" id="KW-0732">Signal</keyword>
<dbReference type="PANTHER" id="PTHR42678">
    <property type="entry name" value="AMIDASE"/>
    <property type="match status" value="1"/>
</dbReference>
<evidence type="ECO:0000256" key="1">
    <source>
        <dbReference type="SAM" id="SignalP"/>
    </source>
</evidence>
<dbReference type="Proteomes" id="UP000002051">
    <property type="component" value="Chromosome 4"/>
</dbReference>
<feature type="domain" description="Amidase" evidence="2">
    <location>
        <begin position="40"/>
        <end position="145"/>
    </location>
</feature>
<dbReference type="EnsemblPlants" id="KEH30528">
    <property type="protein sequence ID" value="KEH30528"/>
    <property type="gene ID" value="MTR_4g073980"/>
</dbReference>
<protein>
    <submittedName>
        <fullName evidence="3">Amidase C869.01-like protein, putative</fullName>
    </submittedName>
</protein>
<dbReference type="STRING" id="3880.A0A072UNA6"/>
<keyword evidence="5" id="KW-1185">Reference proteome</keyword>
<evidence type="ECO:0000259" key="2">
    <source>
        <dbReference type="Pfam" id="PF01425"/>
    </source>
</evidence>
<dbReference type="InterPro" id="IPR023631">
    <property type="entry name" value="Amidase_dom"/>
</dbReference>
<accession>A0A072UNA6</accession>
<organism evidence="3 5">
    <name type="scientific">Medicago truncatula</name>
    <name type="common">Barrel medic</name>
    <name type="synonym">Medicago tribuloides</name>
    <dbReference type="NCBI Taxonomy" id="3880"/>
    <lineage>
        <taxon>Eukaryota</taxon>
        <taxon>Viridiplantae</taxon>
        <taxon>Streptophyta</taxon>
        <taxon>Embryophyta</taxon>
        <taxon>Tracheophyta</taxon>
        <taxon>Spermatophyta</taxon>
        <taxon>Magnoliopsida</taxon>
        <taxon>eudicotyledons</taxon>
        <taxon>Gunneridae</taxon>
        <taxon>Pentapetalae</taxon>
        <taxon>rosids</taxon>
        <taxon>fabids</taxon>
        <taxon>Fabales</taxon>
        <taxon>Fabaceae</taxon>
        <taxon>Papilionoideae</taxon>
        <taxon>50 kb inversion clade</taxon>
        <taxon>NPAAA clade</taxon>
        <taxon>Hologalegina</taxon>
        <taxon>IRL clade</taxon>
        <taxon>Trifolieae</taxon>
        <taxon>Medicago</taxon>
    </lineage>
</organism>
<feature type="signal peptide" evidence="1">
    <location>
        <begin position="1"/>
        <end position="21"/>
    </location>
</feature>
<dbReference type="PANTHER" id="PTHR42678:SF25">
    <property type="entry name" value="AMIDASE C869.01"/>
    <property type="match status" value="1"/>
</dbReference>
<sequence length="177" mass="19723">MATRTKVCISLMLFAVAFINAIDEYIQDAFTRNSLTSRQLVDFYLHRINVLNPILGAVLELNPDSRDQADKADCERREDRDRSMLHGIPVLIKDSIATFDKLNTTAGSYALLGSKVPRDAHVVSKLRDAGAIILGKTSLPEWYGIRSSKMLGQAWCPRGGFGLVSSTHHYHSLLLCF</sequence>
<reference evidence="3 5" key="1">
    <citation type="journal article" date="2011" name="Nature">
        <title>The Medicago genome provides insight into the evolution of rhizobial symbioses.</title>
        <authorList>
            <person name="Young N.D."/>
            <person name="Debelle F."/>
            <person name="Oldroyd G.E."/>
            <person name="Geurts R."/>
            <person name="Cannon S.B."/>
            <person name="Udvardi M.K."/>
            <person name="Benedito V.A."/>
            <person name="Mayer K.F."/>
            <person name="Gouzy J."/>
            <person name="Schoof H."/>
            <person name="Van de Peer Y."/>
            <person name="Proost S."/>
            <person name="Cook D.R."/>
            <person name="Meyers B.C."/>
            <person name="Spannagl M."/>
            <person name="Cheung F."/>
            <person name="De Mita S."/>
            <person name="Krishnakumar V."/>
            <person name="Gundlach H."/>
            <person name="Zhou S."/>
            <person name="Mudge J."/>
            <person name="Bharti A.K."/>
            <person name="Murray J.D."/>
            <person name="Naoumkina M.A."/>
            <person name="Rosen B."/>
            <person name="Silverstein K.A."/>
            <person name="Tang H."/>
            <person name="Rombauts S."/>
            <person name="Zhao P.X."/>
            <person name="Zhou P."/>
            <person name="Barbe V."/>
            <person name="Bardou P."/>
            <person name="Bechner M."/>
            <person name="Bellec A."/>
            <person name="Berger A."/>
            <person name="Berges H."/>
            <person name="Bidwell S."/>
            <person name="Bisseling T."/>
            <person name="Choisne N."/>
            <person name="Couloux A."/>
            <person name="Denny R."/>
            <person name="Deshpande S."/>
            <person name="Dai X."/>
            <person name="Doyle J.J."/>
            <person name="Dudez A.M."/>
            <person name="Farmer A.D."/>
            <person name="Fouteau S."/>
            <person name="Franken C."/>
            <person name="Gibelin C."/>
            <person name="Gish J."/>
            <person name="Goldstein S."/>
            <person name="Gonzalez A.J."/>
            <person name="Green P.J."/>
            <person name="Hallab A."/>
            <person name="Hartog M."/>
            <person name="Hua A."/>
            <person name="Humphray S.J."/>
            <person name="Jeong D.H."/>
            <person name="Jing Y."/>
            <person name="Jocker A."/>
            <person name="Kenton S.M."/>
            <person name="Kim D.J."/>
            <person name="Klee K."/>
            <person name="Lai H."/>
            <person name="Lang C."/>
            <person name="Lin S."/>
            <person name="Macmil S.L."/>
            <person name="Magdelenat G."/>
            <person name="Matthews L."/>
            <person name="McCorrison J."/>
            <person name="Monaghan E.L."/>
            <person name="Mun J.H."/>
            <person name="Najar F.Z."/>
            <person name="Nicholson C."/>
            <person name="Noirot C."/>
            <person name="O'Bleness M."/>
            <person name="Paule C.R."/>
            <person name="Poulain J."/>
            <person name="Prion F."/>
            <person name="Qin B."/>
            <person name="Qu C."/>
            <person name="Retzel E.F."/>
            <person name="Riddle C."/>
            <person name="Sallet E."/>
            <person name="Samain S."/>
            <person name="Samson N."/>
            <person name="Sanders I."/>
            <person name="Saurat O."/>
            <person name="Scarpelli C."/>
            <person name="Schiex T."/>
            <person name="Segurens B."/>
            <person name="Severin A.J."/>
            <person name="Sherrier D.J."/>
            <person name="Shi R."/>
            <person name="Sims S."/>
            <person name="Singer S.R."/>
            <person name="Sinharoy S."/>
            <person name="Sterck L."/>
            <person name="Viollet A."/>
            <person name="Wang B.B."/>
            <person name="Wang K."/>
            <person name="Wang M."/>
            <person name="Wang X."/>
            <person name="Warfsmann J."/>
            <person name="Weissenbach J."/>
            <person name="White D.D."/>
            <person name="White J.D."/>
            <person name="Wiley G.B."/>
            <person name="Wincker P."/>
            <person name="Xing Y."/>
            <person name="Yang L."/>
            <person name="Yao Z."/>
            <person name="Ying F."/>
            <person name="Zhai J."/>
            <person name="Zhou L."/>
            <person name="Zuber A."/>
            <person name="Denarie J."/>
            <person name="Dixon R.A."/>
            <person name="May G.D."/>
            <person name="Schwartz D.C."/>
            <person name="Rogers J."/>
            <person name="Quetier F."/>
            <person name="Town C.D."/>
            <person name="Roe B.A."/>
        </authorList>
    </citation>
    <scope>NUCLEOTIDE SEQUENCE [LARGE SCALE GENOMIC DNA]</scope>
    <source>
        <strain evidence="3">A17</strain>
        <strain evidence="4 5">cv. Jemalong A17</strain>
    </source>
</reference>
<dbReference type="HOGENOM" id="CLU_129001_0_0_1"/>
<evidence type="ECO:0000313" key="4">
    <source>
        <dbReference type="EnsemblPlants" id="KEH30528"/>
    </source>
</evidence>
<gene>
    <name evidence="3" type="ordered locus">MTR_4g073980</name>
</gene>
<dbReference type="Pfam" id="PF01425">
    <property type="entry name" value="Amidase"/>
    <property type="match status" value="1"/>
</dbReference>
<dbReference type="AlphaFoldDB" id="A0A072UNA6"/>
<proteinExistence type="predicted"/>
<dbReference type="InterPro" id="IPR036928">
    <property type="entry name" value="AS_sf"/>
</dbReference>